<dbReference type="EMBL" id="JOJR01000082">
    <property type="protein sequence ID" value="RCN46308.1"/>
    <property type="molecule type" value="Genomic_DNA"/>
</dbReference>
<name>A0A368GRQ8_ANCCA</name>
<evidence type="ECO:0000313" key="1">
    <source>
        <dbReference type="EMBL" id="RCN46308.1"/>
    </source>
</evidence>
<reference evidence="1 2" key="1">
    <citation type="submission" date="2014-10" db="EMBL/GenBank/DDBJ databases">
        <title>Draft genome of the hookworm Ancylostoma caninum.</title>
        <authorList>
            <person name="Mitreva M."/>
        </authorList>
    </citation>
    <scope>NUCLEOTIDE SEQUENCE [LARGE SCALE GENOMIC DNA]</scope>
    <source>
        <strain evidence="1 2">Baltimore</strain>
    </source>
</reference>
<accession>A0A368GRQ8</accession>
<protein>
    <submittedName>
        <fullName evidence="1">Uncharacterized protein</fullName>
    </submittedName>
</protein>
<organism evidence="1 2">
    <name type="scientific">Ancylostoma caninum</name>
    <name type="common">Dog hookworm</name>
    <dbReference type="NCBI Taxonomy" id="29170"/>
    <lineage>
        <taxon>Eukaryota</taxon>
        <taxon>Metazoa</taxon>
        <taxon>Ecdysozoa</taxon>
        <taxon>Nematoda</taxon>
        <taxon>Chromadorea</taxon>
        <taxon>Rhabditida</taxon>
        <taxon>Rhabditina</taxon>
        <taxon>Rhabditomorpha</taxon>
        <taxon>Strongyloidea</taxon>
        <taxon>Ancylostomatidae</taxon>
        <taxon>Ancylostomatinae</taxon>
        <taxon>Ancylostoma</taxon>
    </lineage>
</organism>
<keyword evidence="2" id="KW-1185">Reference proteome</keyword>
<comment type="caution">
    <text evidence="1">The sequence shown here is derived from an EMBL/GenBank/DDBJ whole genome shotgun (WGS) entry which is preliminary data.</text>
</comment>
<gene>
    <name evidence="1" type="ORF">ANCCAN_07698</name>
</gene>
<evidence type="ECO:0000313" key="2">
    <source>
        <dbReference type="Proteomes" id="UP000252519"/>
    </source>
</evidence>
<dbReference type="Proteomes" id="UP000252519">
    <property type="component" value="Unassembled WGS sequence"/>
</dbReference>
<dbReference type="AlphaFoldDB" id="A0A368GRQ8"/>
<proteinExistence type="predicted"/>
<dbReference type="OrthoDB" id="5865824at2759"/>
<sequence length="43" mass="4846">MWSMTPTMAAVQFGINLEAWNGLPLDDLLTQKQKDAIKIVNLE</sequence>